<dbReference type="Pfam" id="PF13672">
    <property type="entry name" value="PP2C_2"/>
    <property type="match status" value="1"/>
</dbReference>
<dbReference type="AlphaFoldDB" id="A0A1U7NQP2"/>
<name>A0A1U7NQP2_9FIRM</name>
<evidence type="ECO:0000259" key="2">
    <source>
        <dbReference type="Pfam" id="PF13672"/>
    </source>
</evidence>
<dbReference type="InterPro" id="IPR001932">
    <property type="entry name" value="PPM-type_phosphatase-like_dom"/>
</dbReference>
<keyword evidence="1" id="KW-0175">Coiled coil</keyword>
<dbReference type="GeneID" id="78274437"/>
<protein>
    <recommendedName>
        <fullName evidence="2">PPM-type phosphatase domain-containing protein</fullName>
    </recommendedName>
</protein>
<keyword evidence="4" id="KW-1185">Reference proteome</keyword>
<dbReference type="EMBL" id="MPKA01000021">
    <property type="protein sequence ID" value="OLU47948.1"/>
    <property type="molecule type" value="Genomic_DNA"/>
</dbReference>
<reference evidence="3 4" key="1">
    <citation type="submission" date="2016-11" db="EMBL/GenBank/DDBJ databases">
        <title>Description of two novel members of the family Erysipelotrichaceae: Ileibacterium lipovorans gen. nov., sp. nov. and Dubosiella newyorkensis, gen. nov., sp. nov.</title>
        <authorList>
            <person name="Cox L.M."/>
            <person name="Sohn J."/>
            <person name="Tyrrell K.L."/>
            <person name="Citron D.M."/>
            <person name="Lawson P.A."/>
            <person name="Patel N.B."/>
            <person name="Iizumi T."/>
            <person name="Perez-Perez G.I."/>
            <person name="Goldstein E.J."/>
            <person name="Blaser M.J."/>
        </authorList>
    </citation>
    <scope>NUCLEOTIDE SEQUENCE [LARGE SCALE GENOMIC DNA]</scope>
    <source>
        <strain evidence="3 4">NYU-BL-A4</strain>
    </source>
</reference>
<feature type="domain" description="PPM-type phosphatase" evidence="2">
    <location>
        <begin position="12"/>
        <end position="242"/>
    </location>
</feature>
<accession>A0A1U7NQP2</accession>
<feature type="coiled-coil region" evidence="1">
    <location>
        <begin position="318"/>
        <end position="359"/>
    </location>
</feature>
<evidence type="ECO:0000313" key="3">
    <source>
        <dbReference type="EMBL" id="OLU47948.1"/>
    </source>
</evidence>
<dbReference type="STRING" id="1862672.BO225_00510"/>
<organism evidence="3 4">
    <name type="scientific">Dubosiella newyorkensis</name>
    <dbReference type="NCBI Taxonomy" id="1862672"/>
    <lineage>
        <taxon>Bacteria</taxon>
        <taxon>Bacillati</taxon>
        <taxon>Bacillota</taxon>
        <taxon>Erysipelotrichia</taxon>
        <taxon>Erysipelotrichales</taxon>
        <taxon>Erysipelotrichaceae</taxon>
        <taxon>Dubosiella</taxon>
    </lineage>
</organism>
<dbReference type="Proteomes" id="UP000186705">
    <property type="component" value="Unassembled WGS sequence"/>
</dbReference>
<evidence type="ECO:0000256" key="1">
    <source>
        <dbReference type="SAM" id="Coils"/>
    </source>
</evidence>
<gene>
    <name evidence="3" type="ORF">BO225_00510</name>
</gene>
<dbReference type="OrthoDB" id="9805674at2"/>
<dbReference type="InterPro" id="IPR036457">
    <property type="entry name" value="PPM-type-like_dom_sf"/>
</dbReference>
<sequence length="396" mass="45659">MNKNTLFAHTTTGYKHIQMDLANEDSVDLWQNDPYQIIAIADGHGARECFRSEVGSSLAVDVAIQNLKLFAQTVDKYDLDHVLQNEEDREALIRSLIQDIVDNWNQYVYADIQAFPIREEEYQRAQTLSSIYQKGMYLTNIYGTTLLSALITENYILILQQGDGVCICVDQNGFLYQPMPDDALCIRNITTSLCDKDASRRMRYVWIDRRQADPVAIMIASDGIDKSFQDLIHLQAFFGELCLEIKDLDQEKIQSYFAHLLPEISKRGSKDDTSLAGWIDPSKIEAVKKELEHYVQVAHNMDRLKSAENRLHHEKNAKKHFDMEKGKLESRVQKIEKEIEALQEEKIELRKNLDALEMLHSKQVNACKDAQHSLDEANGRFVRSLMSLEEQKKEEQ</sequence>
<proteinExistence type="predicted"/>
<evidence type="ECO:0000313" key="4">
    <source>
        <dbReference type="Proteomes" id="UP000186705"/>
    </source>
</evidence>
<dbReference type="RefSeq" id="WP_076340350.1">
    <property type="nucleotide sequence ID" value="NZ_CAJTMI010000007.1"/>
</dbReference>
<comment type="caution">
    <text evidence="3">The sequence shown here is derived from an EMBL/GenBank/DDBJ whole genome shotgun (WGS) entry which is preliminary data.</text>
</comment>
<dbReference type="Gene3D" id="3.60.40.10">
    <property type="entry name" value="PPM-type phosphatase domain"/>
    <property type="match status" value="1"/>
</dbReference>
<dbReference type="SUPFAM" id="SSF81606">
    <property type="entry name" value="PP2C-like"/>
    <property type="match status" value="1"/>
</dbReference>